<keyword evidence="2" id="KW-1185">Reference proteome</keyword>
<proteinExistence type="predicted"/>
<reference evidence="1 2" key="1">
    <citation type="submission" date="2015-01" db="EMBL/GenBank/DDBJ databases">
        <title>Evolution of Trichinella species and genotypes.</title>
        <authorList>
            <person name="Korhonen P.K."/>
            <person name="Edoardo P."/>
            <person name="Giuseppe L.R."/>
            <person name="Gasser R.B."/>
        </authorList>
    </citation>
    <scope>NUCLEOTIDE SEQUENCE [LARGE SCALE GENOMIC DNA]</scope>
    <source>
        <strain evidence="1">ISS470</strain>
    </source>
</reference>
<dbReference type="AlphaFoldDB" id="A0A0V1D0P8"/>
<evidence type="ECO:0000313" key="2">
    <source>
        <dbReference type="Proteomes" id="UP000054995"/>
    </source>
</evidence>
<evidence type="ECO:0000313" key="1">
    <source>
        <dbReference type="EMBL" id="KRY55061.1"/>
    </source>
</evidence>
<protein>
    <submittedName>
        <fullName evidence="1">Uncharacterized protein</fullName>
    </submittedName>
</protein>
<name>A0A0V1D0P8_TRIPS</name>
<dbReference type="EMBL" id="JYDT01004752">
    <property type="protein sequence ID" value="KRY55061.1"/>
    <property type="molecule type" value="Genomic_DNA"/>
</dbReference>
<gene>
    <name evidence="1" type="ORF">T4D_9874</name>
</gene>
<sequence length="39" mass="4390">MAHILRFSPVEDGRPRGWCTPAPQRHAFSSLLVSVSLRN</sequence>
<organism evidence="1 2">
    <name type="scientific">Trichinella pseudospiralis</name>
    <name type="common">Parasitic roundworm</name>
    <dbReference type="NCBI Taxonomy" id="6337"/>
    <lineage>
        <taxon>Eukaryota</taxon>
        <taxon>Metazoa</taxon>
        <taxon>Ecdysozoa</taxon>
        <taxon>Nematoda</taxon>
        <taxon>Enoplea</taxon>
        <taxon>Dorylaimia</taxon>
        <taxon>Trichinellida</taxon>
        <taxon>Trichinellidae</taxon>
        <taxon>Trichinella</taxon>
    </lineage>
</organism>
<dbReference type="Proteomes" id="UP000054995">
    <property type="component" value="Unassembled WGS sequence"/>
</dbReference>
<comment type="caution">
    <text evidence="1">The sequence shown here is derived from an EMBL/GenBank/DDBJ whole genome shotgun (WGS) entry which is preliminary data.</text>
</comment>
<accession>A0A0V1D0P8</accession>